<reference evidence="2 3" key="1">
    <citation type="submission" date="2020-03" db="EMBL/GenBank/DDBJ databases">
        <title>Nocardioides sp. nov., isolated from fish.</title>
        <authorList>
            <person name="Hyun D.-W."/>
            <person name="Bae J.-W."/>
        </authorList>
    </citation>
    <scope>NUCLEOTIDE SEQUENCE [LARGE SCALE GENOMIC DNA]</scope>
    <source>
        <strain evidence="2 3">HDW12A</strain>
    </source>
</reference>
<dbReference type="InterPro" id="IPR035328">
    <property type="entry name" value="DUF3048_C"/>
</dbReference>
<feature type="domain" description="DUF3048" evidence="1">
    <location>
        <begin position="7"/>
        <end position="70"/>
    </location>
</feature>
<keyword evidence="3" id="KW-1185">Reference proteome</keyword>
<dbReference type="EMBL" id="CP049866">
    <property type="protein sequence ID" value="QIK74085.1"/>
    <property type="molecule type" value="Genomic_DNA"/>
</dbReference>
<accession>A0A6G7YBB0</accession>
<name>A0A6G7YBB0_9ACTN</name>
<organism evidence="2 3">
    <name type="scientific">Nocardioides piscis</name>
    <dbReference type="NCBI Taxonomy" id="2714938"/>
    <lineage>
        <taxon>Bacteria</taxon>
        <taxon>Bacillati</taxon>
        <taxon>Actinomycetota</taxon>
        <taxon>Actinomycetes</taxon>
        <taxon>Propionibacteriales</taxon>
        <taxon>Nocardioidaceae</taxon>
        <taxon>Nocardioides</taxon>
    </lineage>
</organism>
<dbReference type="SUPFAM" id="SSF159774">
    <property type="entry name" value="YerB-like"/>
    <property type="match status" value="1"/>
</dbReference>
<dbReference type="Pfam" id="PF17479">
    <property type="entry name" value="DUF3048_C"/>
    <property type="match status" value="1"/>
</dbReference>
<evidence type="ECO:0000259" key="1">
    <source>
        <dbReference type="Pfam" id="PF17479"/>
    </source>
</evidence>
<dbReference type="AlphaFoldDB" id="A0A6G7YBB0"/>
<dbReference type="InterPro" id="IPR023158">
    <property type="entry name" value="YerB-like_sf"/>
</dbReference>
<dbReference type="Gene3D" id="3.50.90.10">
    <property type="entry name" value="YerB-like"/>
    <property type="match status" value="1"/>
</dbReference>
<evidence type="ECO:0000313" key="3">
    <source>
        <dbReference type="Proteomes" id="UP000502035"/>
    </source>
</evidence>
<proteinExistence type="predicted"/>
<dbReference type="Proteomes" id="UP000502035">
    <property type="component" value="Chromosome"/>
</dbReference>
<gene>
    <name evidence="2" type="ORF">G7071_00155</name>
</gene>
<dbReference type="KEGG" id="npi:G7071_00155"/>
<sequence length="84" mass="9112">MLRVRVGDAGYRDPSGYPVPETKFEGKGPAQLFHDGKVVQATWSKDGLTGQIELSTKKGELSVPAGRVWIELVPQGTGDVTWSK</sequence>
<evidence type="ECO:0000313" key="2">
    <source>
        <dbReference type="EMBL" id="QIK74085.1"/>
    </source>
</evidence>
<protein>
    <recommendedName>
        <fullName evidence="1">DUF3048 domain-containing protein</fullName>
    </recommendedName>
</protein>